<dbReference type="AlphaFoldDB" id="A0A9P0QTE0"/>
<dbReference type="Pfam" id="PF06813">
    <property type="entry name" value="Nodulin-like"/>
    <property type="match status" value="1"/>
</dbReference>
<dbReference type="InterPro" id="IPR036259">
    <property type="entry name" value="MFS_trans_sf"/>
</dbReference>
<feature type="transmembrane region" description="Helical" evidence="5">
    <location>
        <begin position="327"/>
        <end position="347"/>
    </location>
</feature>
<gene>
    <name evidence="7" type="ORF">CLIB1423_24S00452</name>
</gene>
<dbReference type="EMBL" id="CAKXYY010000024">
    <property type="protein sequence ID" value="CAH2355295.1"/>
    <property type="molecule type" value="Genomic_DNA"/>
</dbReference>
<evidence type="ECO:0000313" key="7">
    <source>
        <dbReference type="EMBL" id="CAH2355295.1"/>
    </source>
</evidence>
<feature type="transmembrane region" description="Helical" evidence="5">
    <location>
        <begin position="269"/>
        <end position="288"/>
    </location>
</feature>
<feature type="domain" description="Nodulin-like" evidence="6">
    <location>
        <begin position="8"/>
        <end position="190"/>
    </location>
</feature>
<feature type="transmembrane region" description="Helical" evidence="5">
    <location>
        <begin position="384"/>
        <end position="405"/>
    </location>
</feature>
<keyword evidence="3 5" id="KW-1133">Transmembrane helix</keyword>
<keyword evidence="8" id="KW-1185">Reference proteome</keyword>
<feature type="transmembrane region" description="Helical" evidence="5">
    <location>
        <begin position="141"/>
        <end position="160"/>
    </location>
</feature>
<feature type="transmembrane region" description="Helical" evidence="5">
    <location>
        <begin position="7"/>
        <end position="26"/>
    </location>
</feature>
<dbReference type="Proteomes" id="UP000837801">
    <property type="component" value="Unassembled WGS sequence"/>
</dbReference>
<feature type="transmembrane region" description="Helical" evidence="5">
    <location>
        <begin position="101"/>
        <end position="129"/>
    </location>
</feature>
<evidence type="ECO:0000256" key="3">
    <source>
        <dbReference type="ARBA" id="ARBA00022989"/>
    </source>
</evidence>
<dbReference type="Gene3D" id="1.20.1250.20">
    <property type="entry name" value="MFS general substrate transporter like domains"/>
    <property type="match status" value="2"/>
</dbReference>
<comment type="subcellular location">
    <subcellularLocation>
        <location evidence="1">Membrane</location>
        <topology evidence="1">Multi-pass membrane protein</topology>
    </subcellularLocation>
</comment>
<sequence>MSAFSKAFLLLSCTFLGLICGTLYLYSSYSPQFASRLEYSATDSSRIALLGTIGVAVAGPVAGRLVDKRGYTVSLIIGGAFVILGYYGMKKQYDSKHSSVHLSALLIFLIGCGSTFMNSACLKCCAVSFPSIRGVATSLPLALYGLSALFYSVIAALFFPGNTSDFLGFLSYSSAIIFVICTPSIIIYDMEHGRRRARIAGTIQEIELSTITSNPVVHHRPHLHKDVGMVGTGSDDGAVAGGSSFGFDLGLEDDGGEVGGIDLIYNKKFWIIFFITGSLASLGQMYIYSVGYVVKALVSFGHISASMENDPEFQTKIGTLIQQNQSFQVGLLSVANCVGRIASGILGDIVSQRNKPRSWLLFIPSLGLLLTQIMGYTFQDYKNLTLLSLLIGFFYGFTFCIMPLIVGDTFGMENYSLNWGFVGLAPILPSFYFTNLFGETYDSNSVRIEATGSQSCTLGRECYGSVFYLTIWVTVISTIAVVALNMKKRNTVIERPIN</sequence>
<evidence type="ECO:0000256" key="4">
    <source>
        <dbReference type="ARBA" id="ARBA00023136"/>
    </source>
</evidence>
<keyword evidence="2 5" id="KW-0812">Transmembrane</keyword>
<evidence type="ECO:0000313" key="8">
    <source>
        <dbReference type="Proteomes" id="UP000837801"/>
    </source>
</evidence>
<dbReference type="GO" id="GO:0000329">
    <property type="term" value="C:fungal-type vacuole membrane"/>
    <property type="evidence" value="ECO:0007669"/>
    <property type="project" value="TreeGrafter"/>
</dbReference>
<dbReference type="InterPro" id="IPR010658">
    <property type="entry name" value="Nodulin-like"/>
</dbReference>
<dbReference type="PANTHER" id="PTHR21576:SF158">
    <property type="entry name" value="RIBOSOMAL RNA-PROCESSING PROTEIN 12-LIKE CONSERVED DOMAIN-CONTAINING PROTEIN"/>
    <property type="match status" value="1"/>
</dbReference>
<evidence type="ECO:0000256" key="2">
    <source>
        <dbReference type="ARBA" id="ARBA00022692"/>
    </source>
</evidence>
<feature type="transmembrane region" description="Helical" evidence="5">
    <location>
        <begin position="359"/>
        <end position="378"/>
    </location>
</feature>
<feature type="transmembrane region" description="Helical" evidence="5">
    <location>
        <begin position="417"/>
        <end position="437"/>
    </location>
</feature>
<feature type="transmembrane region" description="Helical" evidence="5">
    <location>
        <begin position="166"/>
        <end position="188"/>
    </location>
</feature>
<reference evidence="7" key="1">
    <citation type="submission" date="2022-03" db="EMBL/GenBank/DDBJ databases">
        <authorList>
            <person name="Legras J.-L."/>
            <person name="Devillers H."/>
            <person name="Grondin C."/>
        </authorList>
    </citation>
    <scope>NUCLEOTIDE SEQUENCE</scope>
    <source>
        <strain evidence="7">CLIB 1423</strain>
    </source>
</reference>
<dbReference type="PANTHER" id="PTHR21576">
    <property type="entry name" value="UNCHARACTERIZED NODULIN-LIKE PROTEIN"/>
    <property type="match status" value="1"/>
</dbReference>
<evidence type="ECO:0000256" key="1">
    <source>
        <dbReference type="ARBA" id="ARBA00004141"/>
    </source>
</evidence>
<comment type="caution">
    <text evidence="7">The sequence shown here is derived from an EMBL/GenBank/DDBJ whole genome shotgun (WGS) entry which is preliminary data.</text>
</comment>
<name>A0A9P0QTE0_9ASCO</name>
<feature type="transmembrane region" description="Helical" evidence="5">
    <location>
        <begin position="70"/>
        <end position="89"/>
    </location>
</feature>
<accession>A0A9P0QTE0</accession>
<dbReference type="OrthoDB" id="410267at2759"/>
<keyword evidence="4 5" id="KW-0472">Membrane</keyword>
<dbReference type="SUPFAM" id="SSF103473">
    <property type="entry name" value="MFS general substrate transporter"/>
    <property type="match status" value="2"/>
</dbReference>
<evidence type="ECO:0000256" key="5">
    <source>
        <dbReference type="SAM" id="Phobius"/>
    </source>
</evidence>
<protein>
    <submittedName>
        <fullName evidence="7">Uncharacterized membrane protein</fullName>
    </submittedName>
</protein>
<proteinExistence type="predicted"/>
<feature type="transmembrane region" description="Helical" evidence="5">
    <location>
        <begin position="46"/>
        <end position="63"/>
    </location>
</feature>
<evidence type="ECO:0000259" key="6">
    <source>
        <dbReference type="Pfam" id="PF06813"/>
    </source>
</evidence>
<organism evidence="7 8">
    <name type="scientific">[Candida] railenensis</name>
    <dbReference type="NCBI Taxonomy" id="45579"/>
    <lineage>
        <taxon>Eukaryota</taxon>
        <taxon>Fungi</taxon>
        <taxon>Dikarya</taxon>
        <taxon>Ascomycota</taxon>
        <taxon>Saccharomycotina</taxon>
        <taxon>Pichiomycetes</taxon>
        <taxon>Debaryomycetaceae</taxon>
        <taxon>Kurtzmaniella</taxon>
    </lineage>
</organism>
<feature type="transmembrane region" description="Helical" evidence="5">
    <location>
        <begin position="466"/>
        <end position="486"/>
    </location>
</feature>